<gene>
    <name evidence="2" type="ORF">TSUD_309770</name>
</gene>
<evidence type="ECO:0000313" key="3">
    <source>
        <dbReference type="Proteomes" id="UP000242715"/>
    </source>
</evidence>
<proteinExistence type="predicted"/>
<dbReference type="AlphaFoldDB" id="A0A2Z6LXI4"/>
<protein>
    <submittedName>
        <fullName evidence="2">Uncharacterized protein</fullName>
    </submittedName>
</protein>
<organism evidence="2 3">
    <name type="scientific">Trifolium subterraneum</name>
    <name type="common">Subterranean clover</name>
    <dbReference type="NCBI Taxonomy" id="3900"/>
    <lineage>
        <taxon>Eukaryota</taxon>
        <taxon>Viridiplantae</taxon>
        <taxon>Streptophyta</taxon>
        <taxon>Embryophyta</taxon>
        <taxon>Tracheophyta</taxon>
        <taxon>Spermatophyta</taxon>
        <taxon>Magnoliopsida</taxon>
        <taxon>eudicotyledons</taxon>
        <taxon>Gunneridae</taxon>
        <taxon>Pentapetalae</taxon>
        <taxon>rosids</taxon>
        <taxon>fabids</taxon>
        <taxon>Fabales</taxon>
        <taxon>Fabaceae</taxon>
        <taxon>Papilionoideae</taxon>
        <taxon>50 kb inversion clade</taxon>
        <taxon>NPAAA clade</taxon>
        <taxon>Hologalegina</taxon>
        <taxon>IRL clade</taxon>
        <taxon>Trifolieae</taxon>
        <taxon>Trifolium</taxon>
    </lineage>
</organism>
<evidence type="ECO:0000313" key="2">
    <source>
        <dbReference type="EMBL" id="GAU22073.1"/>
    </source>
</evidence>
<sequence>MKKGSTKKTNTEQNDANNGPANTKQNESMKVPATKTKHNESMKGPAMNTKKKENDFLKALPKKLIFGL</sequence>
<accession>A0A2Z6LXI4</accession>
<name>A0A2Z6LXI4_TRISU</name>
<dbReference type="Proteomes" id="UP000242715">
    <property type="component" value="Unassembled WGS sequence"/>
</dbReference>
<evidence type="ECO:0000256" key="1">
    <source>
        <dbReference type="SAM" id="MobiDB-lite"/>
    </source>
</evidence>
<dbReference type="EMBL" id="DF973241">
    <property type="protein sequence ID" value="GAU22073.1"/>
    <property type="molecule type" value="Genomic_DNA"/>
</dbReference>
<reference evidence="3" key="1">
    <citation type="journal article" date="2017" name="Front. Plant Sci.">
        <title>Climate Clever Clovers: New Paradigm to Reduce the Environmental Footprint of Ruminants by Breeding Low Methanogenic Forages Utilizing Haplotype Variation.</title>
        <authorList>
            <person name="Kaur P."/>
            <person name="Appels R."/>
            <person name="Bayer P.E."/>
            <person name="Keeble-Gagnere G."/>
            <person name="Wang J."/>
            <person name="Hirakawa H."/>
            <person name="Shirasawa K."/>
            <person name="Vercoe P."/>
            <person name="Stefanova K."/>
            <person name="Durmic Z."/>
            <person name="Nichols P."/>
            <person name="Revell C."/>
            <person name="Isobe S.N."/>
            <person name="Edwards D."/>
            <person name="Erskine W."/>
        </authorList>
    </citation>
    <scope>NUCLEOTIDE SEQUENCE [LARGE SCALE GENOMIC DNA]</scope>
    <source>
        <strain evidence="3">cv. Daliak</strain>
    </source>
</reference>
<keyword evidence="3" id="KW-1185">Reference proteome</keyword>
<feature type="region of interest" description="Disordered" evidence="1">
    <location>
        <begin position="1"/>
        <end position="55"/>
    </location>
</feature>
<feature type="compositionally biased region" description="Polar residues" evidence="1">
    <location>
        <begin position="7"/>
        <end position="28"/>
    </location>
</feature>